<keyword evidence="1" id="KW-1133">Transmembrane helix</keyword>
<sequence length="131" mass="14321">MAPNEPEVTSEQTYDSRITRSRSSWYRSIPFQIAVASGGAAEPYAVSAANALVYGLFAVVCVAAGAINNRIGLRYGLVLDAIGYPMYGSGLYTNNYHPMTWFLLFSSALCFDLHGAPDSTREPTFLILIDR</sequence>
<dbReference type="GeneID" id="90952748"/>
<organism evidence="2 3">
    <name type="scientific">Penicillium digitatum</name>
    <name type="common">Green mold</name>
    <dbReference type="NCBI Taxonomy" id="36651"/>
    <lineage>
        <taxon>Eukaryota</taxon>
        <taxon>Fungi</taxon>
        <taxon>Dikarya</taxon>
        <taxon>Ascomycota</taxon>
        <taxon>Pezizomycotina</taxon>
        <taxon>Eurotiomycetes</taxon>
        <taxon>Eurotiomycetidae</taxon>
        <taxon>Eurotiales</taxon>
        <taxon>Aspergillaceae</taxon>
        <taxon>Penicillium</taxon>
    </lineage>
</organism>
<protein>
    <submittedName>
        <fullName evidence="2">Sucrose/H+ symporter, plant</fullName>
    </submittedName>
</protein>
<evidence type="ECO:0000256" key="1">
    <source>
        <dbReference type="SAM" id="Phobius"/>
    </source>
</evidence>
<keyword evidence="1" id="KW-0472">Membrane</keyword>
<accession>A0A7T6XV87</accession>
<dbReference type="Proteomes" id="UP000595662">
    <property type="component" value="Chromosome 6"/>
</dbReference>
<name>A0A7T6XV87_PENDI</name>
<gene>
    <name evidence="2" type="ORF">Pdw03_5526</name>
</gene>
<dbReference type="EMBL" id="CP060779">
    <property type="protein sequence ID" value="QQK47891.1"/>
    <property type="molecule type" value="Genomic_DNA"/>
</dbReference>
<proteinExistence type="predicted"/>
<feature type="transmembrane region" description="Helical" evidence="1">
    <location>
        <begin position="44"/>
        <end position="67"/>
    </location>
</feature>
<dbReference type="AlphaFoldDB" id="A0A7T6XV87"/>
<reference evidence="2 3" key="1">
    <citation type="submission" date="2020-08" db="EMBL/GenBank/DDBJ databases">
        <title>The completed genome sequence of the pathogenic ascomycete fungus Penicillium digitatum.</title>
        <authorList>
            <person name="Wang M."/>
        </authorList>
    </citation>
    <scope>NUCLEOTIDE SEQUENCE [LARGE SCALE GENOMIC DNA]</scope>
    <source>
        <strain evidence="2 3">PdW03</strain>
    </source>
</reference>
<evidence type="ECO:0000313" key="3">
    <source>
        <dbReference type="Proteomes" id="UP000595662"/>
    </source>
</evidence>
<evidence type="ECO:0000313" key="2">
    <source>
        <dbReference type="EMBL" id="QQK47891.1"/>
    </source>
</evidence>
<keyword evidence="1" id="KW-0812">Transmembrane</keyword>
<dbReference type="RefSeq" id="XP_065958020.1">
    <property type="nucleotide sequence ID" value="XM_066101080.1"/>
</dbReference>